<name>X1CUS9_9ZZZZ</name>
<accession>X1CUS9</accession>
<feature type="non-terminal residue" evidence="1">
    <location>
        <position position="1"/>
    </location>
</feature>
<dbReference type="AlphaFoldDB" id="X1CUS9"/>
<evidence type="ECO:0000313" key="1">
    <source>
        <dbReference type="EMBL" id="GAH12261.1"/>
    </source>
</evidence>
<gene>
    <name evidence="1" type="ORF">S01H4_64636</name>
</gene>
<comment type="caution">
    <text evidence="1">The sequence shown here is derived from an EMBL/GenBank/DDBJ whole genome shotgun (WGS) entry which is preliminary data.</text>
</comment>
<organism evidence="1">
    <name type="scientific">marine sediment metagenome</name>
    <dbReference type="NCBI Taxonomy" id="412755"/>
    <lineage>
        <taxon>unclassified sequences</taxon>
        <taxon>metagenomes</taxon>
        <taxon>ecological metagenomes</taxon>
    </lineage>
</organism>
<sequence>PLSVSIDREDGVTVRAFIYRIQSRQNESESNQVDRRGADSGQGIWPQSSMLAGNHVPDLGDPQHITGFEIIWNTSADCQESAGGCWERGVGKSDPPYFLLVPR</sequence>
<proteinExistence type="predicted"/>
<dbReference type="EMBL" id="BART01039265">
    <property type="protein sequence ID" value="GAH12261.1"/>
    <property type="molecule type" value="Genomic_DNA"/>
</dbReference>
<reference evidence="1" key="1">
    <citation type="journal article" date="2014" name="Front. Microbiol.">
        <title>High frequency of phylogenetically diverse reductive dehalogenase-homologous genes in deep subseafloor sedimentary metagenomes.</title>
        <authorList>
            <person name="Kawai M."/>
            <person name="Futagami T."/>
            <person name="Toyoda A."/>
            <person name="Takaki Y."/>
            <person name="Nishi S."/>
            <person name="Hori S."/>
            <person name="Arai W."/>
            <person name="Tsubouchi T."/>
            <person name="Morono Y."/>
            <person name="Uchiyama I."/>
            <person name="Ito T."/>
            <person name="Fujiyama A."/>
            <person name="Inagaki F."/>
            <person name="Takami H."/>
        </authorList>
    </citation>
    <scope>NUCLEOTIDE SEQUENCE</scope>
    <source>
        <strain evidence="1">Expedition CK06-06</strain>
    </source>
</reference>
<protein>
    <submittedName>
        <fullName evidence="1">Uncharacterized protein</fullName>
    </submittedName>
</protein>